<proteinExistence type="predicted"/>
<protein>
    <submittedName>
        <fullName evidence="1">Uncharacterized protein</fullName>
    </submittedName>
</protein>
<evidence type="ECO:0000313" key="2">
    <source>
        <dbReference type="Proteomes" id="UP000623440"/>
    </source>
</evidence>
<keyword evidence="2" id="KW-1185">Reference proteome</keyword>
<dbReference type="EMBL" id="JACJSI010000016">
    <property type="protein sequence ID" value="MBD2530058.1"/>
    <property type="molecule type" value="Genomic_DNA"/>
</dbReference>
<gene>
    <name evidence="1" type="ORF">H6G97_10945</name>
</gene>
<accession>A0ABR8DLZ6</accession>
<comment type="caution">
    <text evidence="1">The sequence shown here is derived from an EMBL/GenBank/DDBJ whole genome shotgun (WGS) entry which is preliminary data.</text>
</comment>
<name>A0ABR8DLZ6_9NOSO</name>
<organism evidence="1 2">
    <name type="scientific">Nostoc flagelliforme FACHB-838</name>
    <dbReference type="NCBI Taxonomy" id="2692904"/>
    <lineage>
        <taxon>Bacteria</taxon>
        <taxon>Bacillati</taxon>
        <taxon>Cyanobacteriota</taxon>
        <taxon>Cyanophyceae</taxon>
        <taxon>Nostocales</taxon>
        <taxon>Nostocaceae</taxon>
        <taxon>Nostoc</taxon>
    </lineage>
</organism>
<dbReference type="Proteomes" id="UP000623440">
    <property type="component" value="Unassembled WGS sequence"/>
</dbReference>
<reference evidence="1 2" key="1">
    <citation type="journal article" date="2020" name="ISME J.">
        <title>Comparative genomics reveals insights into cyanobacterial evolution and habitat adaptation.</title>
        <authorList>
            <person name="Chen M.Y."/>
            <person name="Teng W.K."/>
            <person name="Zhao L."/>
            <person name="Hu C.X."/>
            <person name="Zhou Y.K."/>
            <person name="Han B.P."/>
            <person name="Song L.R."/>
            <person name="Shu W.S."/>
        </authorList>
    </citation>
    <scope>NUCLEOTIDE SEQUENCE [LARGE SCALE GENOMIC DNA]</scope>
    <source>
        <strain evidence="1 2">FACHB-838</strain>
    </source>
</reference>
<evidence type="ECO:0000313" key="1">
    <source>
        <dbReference type="EMBL" id="MBD2530058.1"/>
    </source>
</evidence>
<sequence>MTLDFQAWLEIYEPGPYYFGRLDSPIAVPFQQWLYEDVLPSILLKLHTYQFVAQTL</sequence>